<keyword evidence="4" id="KW-0630">Potassium</keyword>
<reference evidence="10" key="2">
    <citation type="submission" date="2023-05" db="EMBL/GenBank/DDBJ databases">
        <authorList>
            <person name="Fouks B."/>
        </authorList>
    </citation>
    <scope>NUCLEOTIDE SEQUENCE</scope>
    <source>
        <strain evidence="10">Stay&amp;Tobe</strain>
        <tissue evidence="10">Testes</tissue>
    </source>
</reference>
<dbReference type="GO" id="GO:0008076">
    <property type="term" value="C:voltage-gated potassium channel complex"/>
    <property type="evidence" value="ECO:0007669"/>
    <property type="project" value="TreeGrafter"/>
</dbReference>
<dbReference type="InterPro" id="IPR003937">
    <property type="entry name" value="K_chnl_volt-dep_KCNQ"/>
</dbReference>
<evidence type="ECO:0000313" key="11">
    <source>
        <dbReference type="Proteomes" id="UP001233999"/>
    </source>
</evidence>
<name>A0AAD7ZCY5_DIPPU</name>
<feature type="domain" description="Potassium channel voltage dependent KCNQ C-terminal" evidence="9">
    <location>
        <begin position="19"/>
        <end position="125"/>
    </location>
</feature>
<comment type="catalytic activity">
    <reaction evidence="7">
        <text>K(+)(in) = K(+)(out)</text>
        <dbReference type="Rhea" id="RHEA:29463"/>
        <dbReference type="ChEBI" id="CHEBI:29103"/>
    </reaction>
</comment>
<organism evidence="10 11">
    <name type="scientific">Diploptera punctata</name>
    <name type="common">Pacific beetle cockroach</name>
    <dbReference type="NCBI Taxonomy" id="6984"/>
    <lineage>
        <taxon>Eukaryota</taxon>
        <taxon>Metazoa</taxon>
        <taxon>Ecdysozoa</taxon>
        <taxon>Arthropoda</taxon>
        <taxon>Hexapoda</taxon>
        <taxon>Insecta</taxon>
        <taxon>Pterygota</taxon>
        <taxon>Neoptera</taxon>
        <taxon>Polyneoptera</taxon>
        <taxon>Dictyoptera</taxon>
        <taxon>Blattodea</taxon>
        <taxon>Blaberoidea</taxon>
        <taxon>Blaberidae</taxon>
        <taxon>Diplopterinae</taxon>
        <taxon>Diploptera</taxon>
    </lineage>
</organism>
<gene>
    <name evidence="10" type="ORF">L9F63_005768</name>
</gene>
<keyword evidence="2" id="KW-0813">Transport</keyword>
<evidence type="ECO:0000256" key="4">
    <source>
        <dbReference type="ARBA" id="ARBA00022958"/>
    </source>
</evidence>
<dbReference type="EMBL" id="JASPKZ010009350">
    <property type="protein sequence ID" value="KAJ9577688.1"/>
    <property type="molecule type" value="Genomic_DNA"/>
</dbReference>
<dbReference type="GO" id="GO:0005249">
    <property type="term" value="F:voltage-gated potassium channel activity"/>
    <property type="evidence" value="ECO:0007669"/>
    <property type="project" value="InterPro"/>
</dbReference>
<evidence type="ECO:0000256" key="8">
    <source>
        <dbReference type="SAM" id="MobiDB-lite"/>
    </source>
</evidence>
<proteinExistence type="predicted"/>
<evidence type="ECO:0000256" key="6">
    <source>
        <dbReference type="ARBA" id="ARBA00023303"/>
    </source>
</evidence>
<keyword evidence="11" id="KW-1185">Reference proteome</keyword>
<evidence type="ECO:0000256" key="1">
    <source>
        <dbReference type="ARBA" id="ARBA00004651"/>
    </source>
</evidence>
<dbReference type="Gene3D" id="6.10.140.1910">
    <property type="match status" value="1"/>
</dbReference>
<evidence type="ECO:0000313" key="10">
    <source>
        <dbReference type="EMBL" id="KAJ9577688.1"/>
    </source>
</evidence>
<evidence type="ECO:0000256" key="7">
    <source>
        <dbReference type="ARBA" id="ARBA00034430"/>
    </source>
</evidence>
<feature type="region of interest" description="Disordered" evidence="8">
    <location>
        <begin position="201"/>
        <end position="225"/>
    </location>
</feature>
<sequence length="255" mass="28633">EINTKFLEYEDEEPRCVQLTNQHKGAIRAIRKMKYFVARRKFKEALKPYDVKDVIEQYSAGHVDLLGRVKNVQQRLDQILGKQGSKAKDVYASKISLASRVVKVERQVDDIEVKLDQLIELYMEDRKRLLALPLHHSTDSPLLLTGGATAVVTTAGVAPCPNATLHNPHIITVSSSQAASSPPIASATVLRPKPILIDKQASEPNTPISKSFADHQPHRPMHRGYSDLGHRIKKRVTLRLSGPLFSSYTLRKMFK</sequence>
<accession>A0AAD7ZCY5</accession>
<protein>
    <recommendedName>
        <fullName evidence="9">Potassium channel voltage dependent KCNQ C-terminal domain-containing protein</fullName>
    </recommendedName>
</protein>
<feature type="non-terminal residue" evidence="10">
    <location>
        <position position="255"/>
    </location>
</feature>
<dbReference type="InterPro" id="IPR013821">
    <property type="entry name" value="K_chnl_volt-dep_KCNQ_C"/>
</dbReference>
<reference evidence="10" key="1">
    <citation type="journal article" date="2023" name="IScience">
        <title>Live-bearing cockroach genome reveals convergent evolutionary mechanisms linked to viviparity in insects and beyond.</title>
        <authorList>
            <person name="Fouks B."/>
            <person name="Harrison M.C."/>
            <person name="Mikhailova A.A."/>
            <person name="Marchal E."/>
            <person name="English S."/>
            <person name="Carruthers M."/>
            <person name="Jennings E.C."/>
            <person name="Chiamaka E.L."/>
            <person name="Frigard R.A."/>
            <person name="Pippel M."/>
            <person name="Attardo G.M."/>
            <person name="Benoit J.B."/>
            <person name="Bornberg-Bauer E."/>
            <person name="Tobe S.S."/>
        </authorList>
    </citation>
    <scope>NUCLEOTIDE SEQUENCE</scope>
    <source>
        <strain evidence="10">Stay&amp;Tobe</strain>
    </source>
</reference>
<evidence type="ECO:0000256" key="3">
    <source>
        <dbReference type="ARBA" id="ARBA00022475"/>
    </source>
</evidence>
<dbReference type="PANTHER" id="PTHR47735:SF9">
    <property type="entry name" value="POTASSIUM VOLTAGE-GATED CHANNEL SUBFAMILY KQT MEMBER 4-LIKE ISOFORM X1"/>
    <property type="match status" value="1"/>
</dbReference>
<dbReference type="Proteomes" id="UP001233999">
    <property type="component" value="Unassembled WGS sequence"/>
</dbReference>
<keyword evidence="6" id="KW-0407">Ion channel</keyword>
<dbReference type="Pfam" id="PF03520">
    <property type="entry name" value="KCNQ_channel"/>
    <property type="match status" value="1"/>
</dbReference>
<evidence type="ECO:0000259" key="9">
    <source>
        <dbReference type="Pfam" id="PF03520"/>
    </source>
</evidence>
<dbReference type="PANTHER" id="PTHR47735">
    <property type="entry name" value="POTASSIUM VOLTAGE-GATED CHANNEL SUBFAMILY KQT MEMBER 4"/>
    <property type="match status" value="1"/>
</dbReference>
<keyword evidence="3" id="KW-1003">Cell membrane</keyword>
<keyword evidence="3" id="KW-0472">Membrane</keyword>
<evidence type="ECO:0000256" key="2">
    <source>
        <dbReference type="ARBA" id="ARBA00022448"/>
    </source>
</evidence>
<evidence type="ECO:0000256" key="5">
    <source>
        <dbReference type="ARBA" id="ARBA00023065"/>
    </source>
</evidence>
<dbReference type="AlphaFoldDB" id="A0AAD7ZCY5"/>
<feature type="non-terminal residue" evidence="10">
    <location>
        <position position="1"/>
    </location>
</feature>
<keyword evidence="5" id="KW-0406">Ion transport</keyword>
<comment type="subcellular location">
    <subcellularLocation>
        <location evidence="1">Cell membrane</location>
        <topology evidence="1">Multi-pass membrane protein</topology>
    </subcellularLocation>
</comment>
<comment type="caution">
    <text evidence="10">The sequence shown here is derived from an EMBL/GenBank/DDBJ whole genome shotgun (WGS) entry which is preliminary data.</text>
</comment>